<keyword evidence="1" id="KW-0812">Transmembrane</keyword>
<sequence length="387" mass="41824">MKRLRHLALGLILILSLTTSAFAAEVPENLVVENLNGQQRMVKTYVLSPEADPDTLKEPSFDYDGFHYTWAYTTKEKQPYLETKAVTETVTVETSSKDLSAILAELAPSIAYDKDGYTGELALDHTTLVTEAAGYTTKYSTVTDTKVIGNLDRNDMSYVPATTTKNGKTLSLVDVEWQVTGTDLVGEALVPSRYQAVATYSASSSYSAATGYVTTAEYSGEVTAEGIESITYTVVYTGAEIVPADGGGNGTGISLPGGVALPLIGGILLVLLLGGLAFWLLKNRKNVCVYIPGDRPNDYKLTEKFRVAPENPEIDITGADLGGSGLVAVEVKKSLAKKLRGQVFTVHHPFGTHQYSITQDRRDDWHEFALKEEEPLCEAENTEASAG</sequence>
<evidence type="ECO:0000256" key="1">
    <source>
        <dbReference type="SAM" id="Phobius"/>
    </source>
</evidence>
<reference evidence="3" key="1">
    <citation type="journal article" date="2021" name="PeerJ">
        <title>Extensive microbial diversity within the chicken gut microbiome revealed by metagenomics and culture.</title>
        <authorList>
            <person name="Gilroy R."/>
            <person name="Ravi A."/>
            <person name="Getino M."/>
            <person name="Pursley I."/>
            <person name="Horton D.L."/>
            <person name="Alikhan N.F."/>
            <person name="Baker D."/>
            <person name="Gharbi K."/>
            <person name="Hall N."/>
            <person name="Watson M."/>
            <person name="Adriaenssens E.M."/>
            <person name="Foster-Nyarko E."/>
            <person name="Jarju S."/>
            <person name="Secka A."/>
            <person name="Antonio M."/>
            <person name="Oren A."/>
            <person name="Chaudhuri R.R."/>
            <person name="La Ragione R."/>
            <person name="Hildebrand F."/>
            <person name="Pallen M.J."/>
        </authorList>
    </citation>
    <scope>NUCLEOTIDE SEQUENCE</scope>
    <source>
        <strain evidence="3">CHK179-5677</strain>
    </source>
</reference>
<name>A0A921MKY4_9FIRM</name>
<evidence type="ECO:0000256" key="2">
    <source>
        <dbReference type="SAM" id="SignalP"/>
    </source>
</evidence>
<keyword evidence="1" id="KW-1133">Transmembrane helix</keyword>
<feature type="chain" id="PRO_5037761141" evidence="2">
    <location>
        <begin position="24"/>
        <end position="387"/>
    </location>
</feature>
<dbReference type="AlphaFoldDB" id="A0A921MKY4"/>
<accession>A0A921MKY4</accession>
<keyword evidence="2" id="KW-0732">Signal</keyword>
<proteinExistence type="predicted"/>
<dbReference type="Proteomes" id="UP000760668">
    <property type="component" value="Unassembled WGS sequence"/>
</dbReference>
<feature type="signal peptide" evidence="2">
    <location>
        <begin position="1"/>
        <end position="23"/>
    </location>
</feature>
<dbReference type="RefSeq" id="WP_304247272.1">
    <property type="nucleotide sequence ID" value="NZ_DYUC01000011.1"/>
</dbReference>
<dbReference type="EMBL" id="DYUC01000011">
    <property type="protein sequence ID" value="HJG85654.1"/>
    <property type="molecule type" value="Genomic_DNA"/>
</dbReference>
<evidence type="ECO:0000313" key="4">
    <source>
        <dbReference type="Proteomes" id="UP000760668"/>
    </source>
</evidence>
<keyword evidence="1" id="KW-0472">Membrane</keyword>
<organism evidence="3 4">
    <name type="scientific">Pseudoflavonifractor capillosus</name>
    <dbReference type="NCBI Taxonomy" id="106588"/>
    <lineage>
        <taxon>Bacteria</taxon>
        <taxon>Bacillati</taxon>
        <taxon>Bacillota</taxon>
        <taxon>Clostridia</taxon>
        <taxon>Eubacteriales</taxon>
        <taxon>Oscillospiraceae</taxon>
        <taxon>Pseudoflavonifractor</taxon>
    </lineage>
</organism>
<gene>
    <name evidence="3" type="ORF">K8V01_01285</name>
</gene>
<comment type="caution">
    <text evidence="3">The sequence shown here is derived from an EMBL/GenBank/DDBJ whole genome shotgun (WGS) entry which is preliminary data.</text>
</comment>
<evidence type="ECO:0000313" key="3">
    <source>
        <dbReference type="EMBL" id="HJG85654.1"/>
    </source>
</evidence>
<feature type="transmembrane region" description="Helical" evidence="1">
    <location>
        <begin position="259"/>
        <end position="281"/>
    </location>
</feature>
<reference evidence="3" key="2">
    <citation type="submission" date="2021-09" db="EMBL/GenBank/DDBJ databases">
        <authorList>
            <person name="Gilroy R."/>
        </authorList>
    </citation>
    <scope>NUCLEOTIDE SEQUENCE</scope>
    <source>
        <strain evidence="3">CHK179-5677</strain>
    </source>
</reference>
<protein>
    <submittedName>
        <fullName evidence="3">Uncharacterized protein</fullName>
    </submittedName>
</protein>